<organism evidence="1">
    <name type="scientific">Gongylonema pulchrum</name>
    <dbReference type="NCBI Taxonomy" id="637853"/>
    <lineage>
        <taxon>Eukaryota</taxon>
        <taxon>Metazoa</taxon>
        <taxon>Ecdysozoa</taxon>
        <taxon>Nematoda</taxon>
        <taxon>Chromadorea</taxon>
        <taxon>Rhabditida</taxon>
        <taxon>Spirurina</taxon>
        <taxon>Spiruromorpha</taxon>
        <taxon>Spiruroidea</taxon>
        <taxon>Gongylonematidae</taxon>
        <taxon>Gongylonema</taxon>
    </lineage>
</organism>
<name>A0A183DKL7_9BILA</name>
<dbReference type="WBParaSite" id="GPUH_0000926901-mRNA-1">
    <property type="protein sequence ID" value="GPUH_0000926901-mRNA-1"/>
    <property type="gene ID" value="GPUH_0000926901"/>
</dbReference>
<reference evidence="1" key="1">
    <citation type="submission" date="2016-06" db="UniProtKB">
        <authorList>
            <consortium name="WormBaseParasite"/>
        </authorList>
    </citation>
    <scope>IDENTIFICATION</scope>
</reference>
<evidence type="ECO:0000313" key="1">
    <source>
        <dbReference type="WBParaSite" id="GPUH_0000926901-mRNA-1"/>
    </source>
</evidence>
<dbReference type="AlphaFoldDB" id="A0A183DKL7"/>
<accession>A0A183DKL7</accession>
<sequence>LLARYQLYFRPATAAALSTMSEAKTVYDFVVKDVDGKNVSLEKYK</sequence>
<protein>
    <submittedName>
        <fullName evidence="1">EF-hand domain-containing protein</fullName>
    </submittedName>
</protein>
<proteinExistence type="predicted"/>